<reference evidence="1 2" key="1">
    <citation type="journal article" date="2017" name="Genome Biol. Evol.">
        <title>Phytophthora megakarya and P. palmivora, closely related causal agents of cacao black pod rot, underwent increases in genome sizes and gene numbers by different mechanisms.</title>
        <authorList>
            <person name="Ali S.S."/>
            <person name="Shao J."/>
            <person name="Lary D.J."/>
            <person name="Kronmiller B."/>
            <person name="Shen D."/>
            <person name="Strem M.D."/>
            <person name="Amoako-Attah I."/>
            <person name="Akrofi A.Y."/>
            <person name="Begoude B.A."/>
            <person name="Ten Hoopen G.M."/>
            <person name="Coulibaly K."/>
            <person name="Kebe B.I."/>
            <person name="Melnick R.L."/>
            <person name="Guiltinan M.J."/>
            <person name="Tyler B.M."/>
            <person name="Meinhardt L.W."/>
            <person name="Bailey B.A."/>
        </authorList>
    </citation>
    <scope>NUCLEOTIDE SEQUENCE [LARGE SCALE GENOMIC DNA]</scope>
    <source>
        <strain evidence="2">sbr112.9</strain>
    </source>
</reference>
<organism evidence="1 2">
    <name type="scientific">Phytophthora palmivora</name>
    <dbReference type="NCBI Taxonomy" id="4796"/>
    <lineage>
        <taxon>Eukaryota</taxon>
        <taxon>Sar</taxon>
        <taxon>Stramenopiles</taxon>
        <taxon>Oomycota</taxon>
        <taxon>Peronosporomycetes</taxon>
        <taxon>Peronosporales</taxon>
        <taxon>Peronosporaceae</taxon>
        <taxon>Phytophthora</taxon>
    </lineage>
</organism>
<dbReference type="Proteomes" id="UP000237271">
    <property type="component" value="Unassembled WGS sequence"/>
</dbReference>
<dbReference type="AlphaFoldDB" id="A0A2P4XG43"/>
<comment type="caution">
    <text evidence="1">The sequence shown here is derived from an EMBL/GenBank/DDBJ whole genome shotgun (WGS) entry which is preliminary data.</text>
</comment>
<dbReference type="EMBL" id="NCKW01011088">
    <property type="protein sequence ID" value="POM64513.1"/>
    <property type="molecule type" value="Genomic_DNA"/>
</dbReference>
<name>A0A2P4XG43_9STRA</name>
<sequence>MFDTYERWIIAHVQGLQAPVAELKSVQPKPMRLKVNPYEGKERENIHFWVREVELAMDAAPISTERFRVVFALSDLGGWAKTSGGEMSSLLNLAELSMKDFLAELKDGEIAEMVLLKPETSSEDLNPSSVMDEDWATRLGIEILKNTEDPVCPLVKEFFDVVSNIHHHNSHRMGE</sequence>
<proteinExistence type="predicted"/>
<gene>
    <name evidence="1" type="ORF">PHPALM_19943</name>
</gene>
<accession>A0A2P4XG43</accession>
<protein>
    <submittedName>
        <fullName evidence="1">Gag protein</fullName>
    </submittedName>
</protein>
<evidence type="ECO:0000313" key="1">
    <source>
        <dbReference type="EMBL" id="POM64513.1"/>
    </source>
</evidence>
<evidence type="ECO:0000313" key="2">
    <source>
        <dbReference type="Proteomes" id="UP000237271"/>
    </source>
</evidence>
<keyword evidence="2" id="KW-1185">Reference proteome</keyword>